<comment type="caution">
    <text evidence="2">The sequence shown here is derived from an EMBL/GenBank/DDBJ whole genome shotgun (WGS) entry which is preliminary data.</text>
</comment>
<evidence type="ECO:0000313" key="3">
    <source>
        <dbReference type="Proteomes" id="UP000693970"/>
    </source>
</evidence>
<evidence type="ECO:0000313" key="2">
    <source>
        <dbReference type="EMBL" id="KAG7352682.1"/>
    </source>
</evidence>
<feature type="region of interest" description="Disordered" evidence="1">
    <location>
        <begin position="1"/>
        <end position="26"/>
    </location>
</feature>
<name>A0A9K3KZL2_9STRA</name>
<keyword evidence="3" id="KW-1185">Reference proteome</keyword>
<evidence type="ECO:0000256" key="1">
    <source>
        <dbReference type="SAM" id="MobiDB-lite"/>
    </source>
</evidence>
<protein>
    <submittedName>
        <fullName evidence="2">Uncharacterized protein</fullName>
    </submittedName>
</protein>
<gene>
    <name evidence="2" type="ORF">IV203_008730</name>
</gene>
<proteinExistence type="predicted"/>
<dbReference type="AlphaFoldDB" id="A0A9K3KZL2"/>
<reference evidence="2" key="2">
    <citation type="submission" date="2021-04" db="EMBL/GenBank/DDBJ databases">
        <authorList>
            <person name="Podell S."/>
        </authorList>
    </citation>
    <scope>NUCLEOTIDE SEQUENCE</scope>
    <source>
        <strain evidence="2">Hildebrandi</strain>
    </source>
</reference>
<dbReference type="Proteomes" id="UP000693970">
    <property type="component" value="Unassembled WGS sequence"/>
</dbReference>
<reference evidence="2" key="1">
    <citation type="journal article" date="2021" name="Sci. Rep.">
        <title>Diploid genomic architecture of Nitzschia inconspicua, an elite biomass production diatom.</title>
        <authorList>
            <person name="Oliver A."/>
            <person name="Podell S."/>
            <person name="Pinowska A."/>
            <person name="Traller J.C."/>
            <person name="Smith S.R."/>
            <person name="McClure R."/>
            <person name="Beliaev A."/>
            <person name="Bohutskyi P."/>
            <person name="Hill E.A."/>
            <person name="Rabines A."/>
            <person name="Zheng H."/>
            <person name="Allen L.Z."/>
            <person name="Kuo A."/>
            <person name="Grigoriev I.V."/>
            <person name="Allen A.E."/>
            <person name="Hazlebeck D."/>
            <person name="Allen E.E."/>
        </authorList>
    </citation>
    <scope>NUCLEOTIDE SEQUENCE</scope>
    <source>
        <strain evidence="2">Hildebrandi</strain>
    </source>
</reference>
<sequence length="110" mass="12142">MIPFSSAMKPFQKSGAAAARKPKGSFPSIYDEGVKVKTGKGINKRSRKRVANAVLGKIIKGTVRIAKSKMTSLGKLQNLQISFEQSLSRDSTIREEEIFLMDYVDGTFEV</sequence>
<dbReference type="EMBL" id="JAGRRH010000017">
    <property type="protein sequence ID" value="KAG7352682.1"/>
    <property type="molecule type" value="Genomic_DNA"/>
</dbReference>
<accession>A0A9K3KZL2</accession>
<organism evidence="2 3">
    <name type="scientific">Nitzschia inconspicua</name>
    <dbReference type="NCBI Taxonomy" id="303405"/>
    <lineage>
        <taxon>Eukaryota</taxon>
        <taxon>Sar</taxon>
        <taxon>Stramenopiles</taxon>
        <taxon>Ochrophyta</taxon>
        <taxon>Bacillariophyta</taxon>
        <taxon>Bacillariophyceae</taxon>
        <taxon>Bacillariophycidae</taxon>
        <taxon>Bacillariales</taxon>
        <taxon>Bacillariaceae</taxon>
        <taxon>Nitzschia</taxon>
    </lineage>
</organism>